<proteinExistence type="predicted"/>
<evidence type="ECO:0000313" key="2">
    <source>
        <dbReference type="Proteomes" id="UP001172386"/>
    </source>
</evidence>
<name>A0ACC2ZTM6_9EURO</name>
<keyword evidence="2" id="KW-1185">Reference proteome</keyword>
<gene>
    <name evidence="1" type="ORF">H2198_009845</name>
</gene>
<dbReference type="EMBL" id="JAPDRQ010000302">
    <property type="protein sequence ID" value="KAJ9650858.1"/>
    <property type="molecule type" value="Genomic_DNA"/>
</dbReference>
<comment type="caution">
    <text evidence="1">The sequence shown here is derived from an EMBL/GenBank/DDBJ whole genome shotgun (WGS) entry which is preliminary data.</text>
</comment>
<reference evidence="1" key="1">
    <citation type="submission" date="2022-10" db="EMBL/GenBank/DDBJ databases">
        <title>Culturing micro-colonial fungi from biological soil crusts in the Mojave desert and describing Neophaeococcomyces mojavensis, and introducing the new genera and species Taxawa tesnikishii.</title>
        <authorList>
            <person name="Kurbessoian T."/>
            <person name="Stajich J.E."/>
        </authorList>
    </citation>
    <scope>NUCLEOTIDE SEQUENCE</scope>
    <source>
        <strain evidence="1">JES_112</strain>
    </source>
</reference>
<protein>
    <submittedName>
        <fullName evidence="1">Uncharacterized protein</fullName>
    </submittedName>
</protein>
<evidence type="ECO:0000313" key="1">
    <source>
        <dbReference type="EMBL" id="KAJ9650858.1"/>
    </source>
</evidence>
<accession>A0ACC2ZTM6</accession>
<organism evidence="1 2">
    <name type="scientific">Neophaeococcomyces mojaviensis</name>
    <dbReference type="NCBI Taxonomy" id="3383035"/>
    <lineage>
        <taxon>Eukaryota</taxon>
        <taxon>Fungi</taxon>
        <taxon>Dikarya</taxon>
        <taxon>Ascomycota</taxon>
        <taxon>Pezizomycotina</taxon>
        <taxon>Eurotiomycetes</taxon>
        <taxon>Chaetothyriomycetidae</taxon>
        <taxon>Chaetothyriales</taxon>
        <taxon>Chaetothyriales incertae sedis</taxon>
        <taxon>Neophaeococcomyces</taxon>
    </lineage>
</organism>
<dbReference type="Proteomes" id="UP001172386">
    <property type="component" value="Unassembled WGS sequence"/>
</dbReference>
<sequence>MPGVGKIISAHVAASFRASFLNIRLGLVVGICGAVPQLTAQDEEIFLGDMIISTGIIQLDFGRQLPDQVIRKDTLKDNLGRPNQEVRAFLSKLQGWQGRLILRQRISTWIAAIFNTDGFSSWCYPGIDEDILYQADYYHEHCNEAVCIICAQNTKPDSLVCDTISNATYANLKCDEDHLVTRERSESIVSRSASSDNAASSMVPRLHFGLIASSDIKSAQHRDQIAAKEQVIGFEMEGAGVWDNFPTIVIKGVCDYADSHINKKWQKYAAVAAAVCTNGILENWRETDEISNPFEDPNKAGVLPRYRDNRYQEVQHDPVSVL</sequence>